<keyword evidence="2" id="KW-0812">Transmembrane</keyword>
<dbReference type="EMBL" id="PYSW02000020">
    <property type="protein sequence ID" value="KAG2383706.1"/>
    <property type="molecule type" value="Genomic_DNA"/>
</dbReference>
<keyword evidence="2" id="KW-1133">Transmembrane helix</keyword>
<protein>
    <submittedName>
        <fullName evidence="3">Uncharacterized protein</fullName>
    </submittedName>
</protein>
<organism evidence="3 4">
    <name type="scientific">Naegleria lovaniensis</name>
    <name type="common">Amoeba</name>
    <dbReference type="NCBI Taxonomy" id="51637"/>
    <lineage>
        <taxon>Eukaryota</taxon>
        <taxon>Discoba</taxon>
        <taxon>Heterolobosea</taxon>
        <taxon>Tetramitia</taxon>
        <taxon>Eutetramitia</taxon>
        <taxon>Vahlkampfiidae</taxon>
        <taxon>Naegleria</taxon>
    </lineage>
</organism>
<evidence type="ECO:0000256" key="1">
    <source>
        <dbReference type="SAM" id="MobiDB-lite"/>
    </source>
</evidence>
<feature type="region of interest" description="Disordered" evidence="1">
    <location>
        <begin position="1"/>
        <end position="23"/>
    </location>
</feature>
<keyword evidence="4" id="KW-1185">Reference proteome</keyword>
<keyword evidence="2" id="KW-0472">Membrane</keyword>
<name>A0AA88KPG0_NAELO</name>
<feature type="transmembrane region" description="Helical" evidence="2">
    <location>
        <begin position="37"/>
        <end position="54"/>
    </location>
</feature>
<evidence type="ECO:0000313" key="4">
    <source>
        <dbReference type="Proteomes" id="UP000816034"/>
    </source>
</evidence>
<feature type="compositionally biased region" description="Basic and acidic residues" evidence="1">
    <location>
        <begin position="1"/>
        <end position="12"/>
    </location>
</feature>
<accession>A0AA88KPG0</accession>
<comment type="caution">
    <text evidence="3">The sequence shown here is derived from an EMBL/GenBank/DDBJ whole genome shotgun (WGS) entry which is preliminary data.</text>
</comment>
<evidence type="ECO:0000256" key="2">
    <source>
        <dbReference type="SAM" id="Phobius"/>
    </source>
</evidence>
<dbReference type="GeneID" id="68096832"/>
<feature type="transmembrane region" description="Helical" evidence="2">
    <location>
        <begin position="107"/>
        <end position="124"/>
    </location>
</feature>
<reference evidence="3 4" key="1">
    <citation type="journal article" date="2018" name="BMC Genomics">
        <title>The genome of Naegleria lovaniensis, the basis for a comparative approach to unravel pathogenicity factors of the human pathogenic amoeba N. fowleri.</title>
        <authorList>
            <person name="Liechti N."/>
            <person name="Schurch N."/>
            <person name="Bruggmann R."/>
            <person name="Wittwer M."/>
        </authorList>
    </citation>
    <scope>NUCLEOTIDE SEQUENCE [LARGE SCALE GENOMIC DNA]</scope>
    <source>
        <strain evidence="3 4">ATCC 30569</strain>
    </source>
</reference>
<gene>
    <name evidence="3" type="ORF">C9374_004377</name>
</gene>
<proteinExistence type="predicted"/>
<dbReference type="RefSeq" id="XP_044549385.1">
    <property type="nucleotide sequence ID" value="XM_044694009.1"/>
</dbReference>
<evidence type="ECO:0000313" key="3">
    <source>
        <dbReference type="EMBL" id="KAG2383706.1"/>
    </source>
</evidence>
<sequence>MTPTQRKNENKGKPIGTNNNNKSAATQSKPLIAIPSWTRLLVFFGIYLLVLGLLKTVEYFSEGLQKIEGSLDLKSMGYSSDPPEIEVFELIEKMGSEEEPHISSCNLLINFFLFQFIALSIVIFG</sequence>
<dbReference type="Proteomes" id="UP000816034">
    <property type="component" value="Unassembled WGS sequence"/>
</dbReference>
<dbReference type="AlphaFoldDB" id="A0AA88KPG0"/>